<accession>A0ABU0RVB9</accession>
<sequence>MAVIVRRCPARAMTLVGDFAQSGPVTTARDWKEALSPHVGTRFRLHDLTVSYRTTQEILENVRDLLARIAPAQRPTRSLRSGESPRTMTTHGDGLVTAVMEELRAQSTAQPDELLGVICADARVSQLTAHGIADHARIVPASEARGLEFDGVVVLNPEEIITARPGGERDLYVALTRATKRLCTITTQPA</sequence>
<evidence type="ECO:0000313" key="3">
    <source>
        <dbReference type="Proteomes" id="UP001223072"/>
    </source>
</evidence>
<proteinExistence type="predicted"/>
<dbReference type="Pfam" id="PF01443">
    <property type="entry name" value="Viral_helicase1"/>
    <property type="match status" value="1"/>
</dbReference>
<evidence type="ECO:0000259" key="1">
    <source>
        <dbReference type="Pfam" id="PF01443"/>
    </source>
</evidence>
<dbReference type="Gene3D" id="3.40.50.300">
    <property type="entry name" value="P-loop containing nucleotide triphosphate hydrolases"/>
    <property type="match status" value="1"/>
</dbReference>
<evidence type="ECO:0000313" key="2">
    <source>
        <dbReference type="EMBL" id="MDQ0935748.1"/>
    </source>
</evidence>
<feature type="domain" description="(+)RNA virus helicase C-terminal" evidence="1">
    <location>
        <begin position="106"/>
        <end position="184"/>
    </location>
</feature>
<keyword evidence="3" id="KW-1185">Reference proteome</keyword>
<keyword evidence="2" id="KW-0347">Helicase</keyword>
<keyword evidence="2" id="KW-0378">Hydrolase</keyword>
<comment type="caution">
    <text evidence="2">The sequence shown here is derived from an EMBL/GenBank/DDBJ whole genome shotgun (WGS) entry which is preliminary data.</text>
</comment>
<protein>
    <submittedName>
        <fullName evidence="2">DNA helicase IV</fullName>
    </submittedName>
</protein>
<dbReference type="EMBL" id="JAUSZS010000007">
    <property type="protein sequence ID" value="MDQ0935748.1"/>
    <property type="molecule type" value="Genomic_DNA"/>
</dbReference>
<keyword evidence="2" id="KW-0547">Nucleotide-binding</keyword>
<reference evidence="2 3" key="1">
    <citation type="submission" date="2023-07" db="EMBL/GenBank/DDBJ databases">
        <title>Comparative genomics of wheat-associated soil bacteria to identify genetic determinants of phenazine resistance.</title>
        <authorList>
            <person name="Mouncey N."/>
        </authorList>
    </citation>
    <scope>NUCLEOTIDE SEQUENCE [LARGE SCALE GENOMIC DNA]</scope>
    <source>
        <strain evidence="2 3">W2I16</strain>
    </source>
</reference>
<name>A0ABU0RVB9_9ACTN</name>
<dbReference type="SUPFAM" id="SSF52540">
    <property type="entry name" value="P-loop containing nucleoside triphosphate hydrolases"/>
    <property type="match status" value="1"/>
</dbReference>
<dbReference type="Proteomes" id="UP001223072">
    <property type="component" value="Unassembled WGS sequence"/>
</dbReference>
<dbReference type="InterPro" id="IPR027417">
    <property type="entry name" value="P-loop_NTPase"/>
</dbReference>
<dbReference type="InterPro" id="IPR027351">
    <property type="entry name" value="(+)RNA_virus_helicase_core_dom"/>
</dbReference>
<dbReference type="GO" id="GO:0004386">
    <property type="term" value="F:helicase activity"/>
    <property type="evidence" value="ECO:0007669"/>
    <property type="project" value="UniProtKB-KW"/>
</dbReference>
<gene>
    <name evidence="2" type="ORF">QFZ49_005720</name>
</gene>
<organism evidence="2 3">
    <name type="scientific">Streptomyces turgidiscabies</name>
    <dbReference type="NCBI Taxonomy" id="85558"/>
    <lineage>
        <taxon>Bacteria</taxon>
        <taxon>Bacillati</taxon>
        <taxon>Actinomycetota</taxon>
        <taxon>Actinomycetes</taxon>
        <taxon>Kitasatosporales</taxon>
        <taxon>Streptomycetaceae</taxon>
        <taxon>Streptomyces</taxon>
    </lineage>
</organism>
<keyword evidence="2" id="KW-0067">ATP-binding</keyword>